<accession>A0A147KJW4</accession>
<comment type="caution">
    <text evidence="3">The sequence shown here is derived from an EMBL/GenBank/DDBJ whole genome shotgun (WGS) entry which is preliminary data.</text>
</comment>
<dbReference type="PATRIC" id="fig|665004.4.peg.107"/>
<dbReference type="STRING" id="665004.AC529_06305"/>
<evidence type="ECO:0000256" key="2">
    <source>
        <dbReference type="ARBA" id="ARBA00022679"/>
    </source>
</evidence>
<protein>
    <submittedName>
        <fullName evidence="3">Glycosyl transferase</fullName>
    </submittedName>
</protein>
<dbReference type="GO" id="GO:0005829">
    <property type="term" value="C:cytosol"/>
    <property type="evidence" value="ECO:0007669"/>
    <property type="project" value="TreeGrafter"/>
</dbReference>
<dbReference type="PANTHER" id="PTHR30160:SF1">
    <property type="entry name" value="LIPOPOLYSACCHARIDE 1,2-N-ACETYLGLUCOSAMINETRANSFERASE-RELATED"/>
    <property type="match status" value="1"/>
</dbReference>
<organism evidence="3 4">
    <name type="scientific">Thermobifida cellulosilytica TB100</name>
    <dbReference type="NCBI Taxonomy" id="665004"/>
    <lineage>
        <taxon>Bacteria</taxon>
        <taxon>Bacillati</taxon>
        <taxon>Actinomycetota</taxon>
        <taxon>Actinomycetes</taxon>
        <taxon>Streptosporangiales</taxon>
        <taxon>Nocardiopsidaceae</taxon>
        <taxon>Thermobifida</taxon>
    </lineage>
</organism>
<dbReference type="OrthoDB" id="9807356at2"/>
<reference evidence="4" key="1">
    <citation type="journal article" date="2017" name="Acta Aliment.">
        <title>Plant polysaccharide degrading enzyme system of Thermpbifida cellulosilytica TB100 revealed by de novo genome project data.</title>
        <authorList>
            <person name="Toth A."/>
            <person name="Baka E."/>
            <person name="Luzics S."/>
            <person name="Bata-Vidacs I."/>
            <person name="Nagy I."/>
            <person name="Balint B."/>
            <person name="Herceg R."/>
            <person name="Olasz F."/>
            <person name="Wilk T."/>
            <person name="Nagy T."/>
            <person name="Kriszt B."/>
            <person name="Nagy I."/>
            <person name="Kukolya J."/>
        </authorList>
    </citation>
    <scope>NUCLEOTIDE SEQUENCE [LARGE SCALE GENOMIC DNA]</scope>
    <source>
        <strain evidence="4">TB100</strain>
    </source>
</reference>
<dbReference type="Pfam" id="PF01075">
    <property type="entry name" value="Glyco_transf_9"/>
    <property type="match status" value="1"/>
</dbReference>
<evidence type="ECO:0000313" key="3">
    <source>
        <dbReference type="EMBL" id="KUP97558.1"/>
    </source>
</evidence>
<evidence type="ECO:0000313" key="4">
    <source>
        <dbReference type="Proteomes" id="UP000074382"/>
    </source>
</evidence>
<dbReference type="Gene3D" id="3.40.50.2000">
    <property type="entry name" value="Glycogen Phosphorylase B"/>
    <property type="match status" value="2"/>
</dbReference>
<dbReference type="SUPFAM" id="SSF53756">
    <property type="entry name" value="UDP-Glycosyltransferase/glycogen phosphorylase"/>
    <property type="match status" value="1"/>
</dbReference>
<dbReference type="EMBL" id="LGEM01000023">
    <property type="protein sequence ID" value="KUP97558.1"/>
    <property type="molecule type" value="Genomic_DNA"/>
</dbReference>
<dbReference type="CDD" id="cd03789">
    <property type="entry name" value="GT9_LPS_heptosyltransferase"/>
    <property type="match status" value="1"/>
</dbReference>
<dbReference type="AlphaFoldDB" id="A0A147KJW4"/>
<sequence length="336" mass="35589">MAEDHVVPPAAVPRPVGPDRERPILLVLRARGIGGFATTVPALRALDRAFPRHRRILAGPAYYGELLALAGLTWEAVATDGPHPPPWDGLDPPDLAVDLHGRGPQGARALAALHPRRLWTHRDAGETAVRGPAWAEELHEVDRWCRLLSYHGVVTDPEDLRWPAPVGGASPAGTAVVHPGASSGARRWPEPRFAEVARHLRGRGLRVVVTGSAEERGIAERVARAAGLAPQEDLAGATGLSQLAGLVAEAHLVVCGDTGVAHLATAYGTPSVVLFGPSSPRVWGPRLDADRHRCLWAGATGDPHSDRLDPGLASITVDEVAAACDDLLAALPRAWR</sequence>
<dbReference type="RefSeq" id="WP_068752962.1">
    <property type="nucleotide sequence ID" value="NZ_KQ950180.1"/>
</dbReference>
<dbReference type="Proteomes" id="UP000074382">
    <property type="component" value="Unassembled WGS sequence"/>
</dbReference>
<dbReference type="GO" id="GO:0008713">
    <property type="term" value="F:ADP-heptose-lipopolysaccharide heptosyltransferase activity"/>
    <property type="evidence" value="ECO:0007669"/>
    <property type="project" value="TreeGrafter"/>
</dbReference>
<name>A0A147KJW4_THECS</name>
<proteinExistence type="predicted"/>
<keyword evidence="2 3" id="KW-0808">Transferase</keyword>
<keyword evidence="4" id="KW-1185">Reference proteome</keyword>
<keyword evidence="1" id="KW-0328">Glycosyltransferase</keyword>
<evidence type="ECO:0000256" key="1">
    <source>
        <dbReference type="ARBA" id="ARBA00022676"/>
    </source>
</evidence>
<dbReference type="InterPro" id="IPR051199">
    <property type="entry name" value="LPS_LOS_Heptosyltrfase"/>
</dbReference>
<dbReference type="InterPro" id="IPR002201">
    <property type="entry name" value="Glyco_trans_9"/>
</dbReference>
<gene>
    <name evidence="3" type="ORF">AC529_06305</name>
</gene>
<dbReference type="PANTHER" id="PTHR30160">
    <property type="entry name" value="TETRAACYLDISACCHARIDE 4'-KINASE-RELATED"/>
    <property type="match status" value="1"/>
</dbReference>
<dbReference type="GO" id="GO:0009244">
    <property type="term" value="P:lipopolysaccharide core region biosynthetic process"/>
    <property type="evidence" value="ECO:0007669"/>
    <property type="project" value="TreeGrafter"/>
</dbReference>